<sequence>MRHNVARPLGHVFEGLPVHHALAMGDYRYLGRWARCAFASKVAHLPDPELRKLADRLPLRAAKAKAPSTTERYSRAFQNLREWPACFEEFACLSSDELSIALY</sequence>
<accession>A0AAD9PTW4</accession>
<name>A0AAD9PTW4_ACRCE</name>
<protein>
    <recommendedName>
        <fullName evidence="3">Integrase</fullName>
    </recommendedName>
</protein>
<dbReference type="AlphaFoldDB" id="A0AAD9PTW4"/>
<dbReference type="EMBL" id="JARQWQ010000133">
    <property type="protein sequence ID" value="KAK2549011.1"/>
    <property type="molecule type" value="Genomic_DNA"/>
</dbReference>
<keyword evidence="2" id="KW-1185">Reference proteome</keyword>
<dbReference type="Proteomes" id="UP001249851">
    <property type="component" value="Unassembled WGS sequence"/>
</dbReference>
<gene>
    <name evidence="1" type="ORF">P5673_030640</name>
</gene>
<evidence type="ECO:0008006" key="3">
    <source>
        <dbReference type="Google" id="ProtNLM"/>
    </source>
</evidence>
<proteinExistence type="predicted"/>
<organism evidence="1 2">
    <name type="scientific">Acropora cervicornis</name>
    <name type="common">Staghorn coral</name>
    <dbReference type="NCBI Taxonomy" id="6130"/>
    <lineage>
        <taxon>Eukaryota</taxon>
        <taxon>Metazoa</taxon>
        <taxon>Cnidaria</taxon>
        <taxon>Anthozoa</taxon>
        <taxon>Hexacorallia</taxon>
        <taxon>Scleractinia</taxon>
        <taxon>Astrocoeniina</taxon>
        <taxon>Acroporidae</taxon>
        <taxon>Acropora</taxon>
    </lineage>
</organism>
<evidence type="ECO:0000313" key="2">
    <source>
        <dbReference type="Proteomes" id="UP001249851"/>
    </source>
</evidence>
<reference evidence="1" key="1">
    <citation type="journal article" date="2023" name="G3 (Bethesda)">
        <title>Whole genome assembly and annotation of the endangered Caribbean coral Acropora cervicornis.</title>
        <authorList>
            <person name="Selwyn J.D."/>
            <person name="Vollmer S.V."/>
        </authorList>
    </citation>
    <scope>NUCLEOTIDE SEQUENCE</scope>
    <source>
        <strain evidence="1">K2</strain>
    </source>
</reference>
<reference evidence="1" key="2">
    <citation type="journal article" date="2023" name="Science">
        <title>Genomic signatures of disease resistance in endangered staghorn corals.</title>
        <authorList>
            <person name="Vollmer S.V."/>
            <person name="Selwyn J.D."/>
            <person name="Despard B.A."/>
            <person name="Roesel C.L."/>
        </authorList>
    </citation>
    <scope>NUCLEOTIDE SEQUENCE</scope>
    <source>
        <strain evidence="1">K2</strain>
    </source>
</reference>
<evidence type="ECO:0000313" key="1">
    <source>
        <dbReference type="EMBL" id="KAK2549011.1"/>
    </source>
</evidence>
<comment type="caution">
    <text evidence="1">The sequence shown here is derived from an EMBL/GenBank/DDBJ whole genome shotgun (WGS) entry which is preliminary data.</text>
</comment>